<proteinExistence type="predicted"/>
<organism evidence="1 2">
    <name type="scientific">Eleutherodactylus coqui</name>
    <name type="common">Puerto Rican coqui</name>
    <dbReference type="NCBI Taxonomy" id="57060"/>
    <lineage>
        <taxon>Eukaryota</taxon>
        <taxon>Metazoa</taxon>
        <taxon>Chordata</taxon>
        <taxon>Craniata</taxon>
        <taxon>Vertebrata</taxon>
        <taxon>Euteleostomi</taxon>
        <taxon>Amphibia</taxon>
        <taxon>Batrachia</taxon>
        <taxon>Anura</taxon>
        <taxon>Neobatrachia</taxon>
        <taxon>Hyloidea</taxon>
        <taxon>Eleutherodactylidae</taxon>
        <taxon>Eleutherodactylinae</taxon>
        <taxon>Eleutherodactylus</taxon>
        <taxon>Eleutherodactylus</taxon>
    </lineage>
</organism>
<gene>
    <name evidence="1" type="ORF">GDO78_010324</name>
</gene>
<comment type="caution">
    <text evidence="1">The sequence shown here is derived from an EMBL/GenBank/DDBJ whole genome shotgun (WGS) entry which is preliminary data.</text>
</comment>
<accession>A0A8J6F5S0</accession>
<dbReference type="Proteomes" id="UP000770717">
    <property type="component" value="Unassembled WGS sequence"/>
</dbReference>
<sequence>MRLSSLQFLLSLGTKSYRPLCYCTHPGRNNYSQWDPLCFGSITNGNRGADVNKSLRHCMLSTSSSRDQLGLYMATLAAL</sequence>
<reference evidence="1" key="1">
    <citation type="thesis" date="2020" institute="ProQuest LLC" country="789 East Eisenhower Parkway, Ann Arbor, MI, USA">
        <title>Comparative Genomics and Chromosome Evolution.</title>
        <authorList>
            <person name="Mudd A.B."/>
        </authorList>
    </citation>
    <scope>NUCLEOTIDE SEQUENCE</scope>
    <source>
        <strain evidence="1">HN-11 Male</strain>
        <tissue evidence="1">Kidney and liver</tissue>
    </source>
</reference>
<dbReference type="EMBL" id="WNTK01000006">
    <property type="protein sequence ID" value="KAG9481001.1"/>
    <property type="molecule type" value="Genomic_DNA"/>
</dbReference>
<name>A0A8J6F5S0_ELECQ</name>
<protein>
    <submittedName>
        <fullName evidence="1">Uncharacterized protein</fullName>
    </submittedName>
</protein>
<evidence type="ECO:0000313" key="2">
    <source>
        <dbReference type="Proteomes" id="UP000770717"/>
    </source>
</evidence>
<dbReference type="AlphaFoldDB" id="A0A8J6F5S0"/>
<keyword evidence="2" id="KW-1185">Reference proteome</keyword>
<evidence type="ECO:0000313" key="1">
    <source>
        <dbReference type="EMBL" id="KAG9481001.1"/>
    </source>
</evidence>